<dbReference type="PRINTS" id="PR00081">
    <property type="entry name" value="GDHRDH"/>
</dbReference>
<evidence type="ECO:0000313" key="2">
    <source>
        <dbReference type="EMBL" id="KHS45627.1"/>
    </source>
</evidence>
<dbReference type="FunFam" id="3.40.50.720:FF:000084">
    <property type="entry name" value="Short-chain dehydrogenase reductase"/>
    <property type="match status" value="1"/>
</dbReference>
<dbReference type="PATRIC" id="fig|48936.3.peg.2654"/>
<name>A0A0B9A8H2_9SPHN</name>
<organism evidence="2 3">
    <name type="scientific">Novosphingobium subterraneum</name>
    <dbReference type="NCBI Taxonomy" id="48936"/>
    <lineage>
        <taxon>Bacteria</taxon>
        <taxon>Pseudomonadati</taxon>
        <taxon>Pseudomonadota</taxon>
        <taxon>Alphaproteobacteria</taxon>
        <taxon>Sphingomonadales</taxon>
        <taxon>Sphingomonadaceae</taxon>
        <taxon>Novosphingobium</taxon>
    </lineage>
</organism>
<dbReference type="PRINTS" id="PR00080">
    <property type="entry name" value="SDRFAMILY"/>
</dbReference>
<gene>
    <name evidence="2" type="ORF">NJ75_02646</name>
</gene>
<dbReference type="PROSITE" id="PS00061">
    <property type="entry name" value="ADH_SHORT"/>
    <property type="match status" value="1"/>
</dbReference>
<reference evidence="2 3" key="1">
    <citation type="submission" date="2014-10" db="EMBL/GenBank/DDBJ databases">
        <title>Draft genome sequence of Novosphingobium subterraneum DSM 12447.</title>
        <authorList>
            <person name="Gan H.M."/>
            <person name="Gan H.Y."/>
            <person name="Savka M.A."/>
        </authorList>
    </citation>
    <scope>NUCLEOTIDE SEQUENCE [LARGE SCALE GENOMIC DNA]</scope>
    <source>
        <strain evidence="2 3">DSM 12447</strain>
    </source>
</reference>
<dbReference type="PANTHER" id="PTHR42760">
    <property type="entry name" value="SHORT-CHAIN DEHYDROGENASES/REDUCTASES FAMILY MEMBER"/>
    <property type="match status" value="1"/>
</dbReference>
<evidence type="ECO:0000256" key="1">
    <source>
        <dbReference type="ARBA" id="ARBA00006484"/>
    </source>
</evidence>
<protein>
    <submittedName>
        <fullName evidence="2">Short-chain dehydrogenase/reductase SDR</fullName>
    </submittedName>
</protein>
<dbReference type="Proteomes" id="UP000031338">
    <property type="component" value="Unassembled WGS sequence"/>
</dbReference>
<dbReference type="STRING" id="48936.NJ75_02646"/>
<sequence length="280" mass="29128">MQRPSLSEDSEGLLRGHRTVKLIAQSRMQRPKGRAMIDDTDFTGRHVLVVGGSSGIGNGIAQAFRARGAAVHVWGTRPGAEDYDPADGSDLSGLGYTCVDVGNPDAIAAAPFPYSSLDVLVLCQGTVVYKRGEFAREGWDKVMAVNLDSVMHCSMKFRARLGESNGSIIVVSSISGLKANIGNPAYAASKAGAISLTKTLGQALAAEGIRVNGLAPGLVDTKLTKVTTAHPQRLEGALASIPQRRMGTPADMAGAAIFLASPLASYVTGHTLVVDGGLSL</sequence>
<dbReference type="AlphaFoldDB" id="A0A0B9A8H2"/>
<dbReference type="SUPFAM" id="SSF51735">
    <property type="entry name" value="NAD(P)-binding Rossmann-fold domains"/>
    <property type="match status" value="1"/>
</dbReference>
<evidence type="ECO:0000313" key="3">
    <source>
        <dbReference type="Proteomes" id="UP000031338"/>
    </source>
</evidence>
<dbReference type="PANTHER" id="PTHR42760:SF132">
    <property type="entry name" value="SHORT-CHAIN DEHYDROGENASE_REDUCTASE FAMILY PROTEIN"/>
    <property type="match status" value="1"/>
</dbReference>
<keyword evidence="3" id="KW-1185">Reference proteome</keyword>
<dbReference type="Gene3D" id="3.40.50.720">
    <property type="entry name" value="NAD(P)-binding Rossmann-like Domain"/>
    <property type="match status" value="1"/>
</dbReference>
<dbReference type="EMBL" id="JRVC01000012">
    <property type="protein sequence ID" value="KHS45627.1"/>
    <property type="molecule type" value="Genomic_DNA"/>
</dbReference>
<dbReference type="InterPro" id="IPR036291">
    <property type="entry name" value="NAD(P)-bd_dom_sf"/>
</dbReference>
<dbReference type="GO" id="GO:0016616">
    <property type="term" value="F:oxidoreductase activity, acting on the CH-OH group of donors, NAD or NADP as acceptor"/>
    <property type="evidence" value="ECO:0007669"/>
    <property type="project" value="TreeGrafter"/>
</dbReference>
<dbReference type="InterPro" id="IPR020904">
    <property type="entry name" value="Sc_DH/Rdtase_CS"/>
</dbReference>
<comment type="caution">
    <text evidence="2">The sequence shown here is derived from an EMBL/GenBank/DDBJ whole genome shotgun (WGS) entry which is preliminary data.</text>
</comment>
<dbReference type="Pfam" id="PF13561">
    <property type="entry name" value="adh_short_C2"/>
    <property type="match status" value="1"/>
</dbReference>
<comment type="similarity">
    <text evidence="1">Belongs to the short-chain dehydrogenases/reductases (SDR) family.</text>
</comment>
<dbReference type="InterPro" id="IPR002347">
    <property type="entry name" value="SDR_fam"/>
</dbReference>
<proteinExistence type="inferred from homology"/>
<accession>A0A0B9A8H2</accession>